<organism evidence="3 4">
    <name type="scientific">Blattamonas nauphoetae</name>
    <dbReference type="NCBI Taxonomy" id="2049346"/>
    <lineage>
        <taxon>Eukaryota</taxon>
        <taxon>Metamonada</taxon>
        <taxon>Preaxostyla</taxon>
        <taxon>Oxymonadida</taxon>
        <taxon>Blattamonas</taxon>
    </lineage>
</organism>
<keyword evidence="2" id="KW-0812">Transmembrane</keyword>
<keyword evidence="2" id="KW-0472">Membrane</keyword>
<evidence type="ECO:0000313" key="4">
    <source>
        <dbReference type="Proteomes" id="UP001281761"/>
    </source>
</evidence>
<evidence type="ECO:0000313" key="3">
    <source>
        <dbReference type="EMBL" id="KAK2960608.1"/>
    </source>
</evidence>
<accession>A0ABQ9YA82</accession>
<name>A0ABQ9YA82_9EUKA</name>
<feature type="transmembrane region" description="Helical" evidence="2">
    <location>
        <begin position="158"/>
        <end position="180"/>
    </location>
</feature>
<protein>
    <submittedName>
        <fullName evidence="3">Uncharacterized protein</fullName>
    </submittedName>
</protein>
<evidence type="ECO:0000256" key="2">
    <source>
        <dbReference type="SAM" id="Phobius"/>
    </source>
</evidence>
<dbReference type="Proteomes" id="UP001281761">
    <property type="component" value="Unassembled WGS sequence"/>
</dbReference>
<keyword evidence="2" id="KW-1133">Transmembrane helix</keyword>
<proteinExistence type="predicted"/>
<evidence type="ECO:0000256" key="1">
    <source>
        <dbReference type="SAM" id="MobiDB-lite"/>
    </source>
</evidence>
<keyword evidence="4" id="KW-1185">Reference proteome</keyword>
<feature type="transmembrane region" description="Helical" evidence="2">
    <location>
        <begin position="42"/>
        <end position="60"/>
    </location>
</feature>
<feature type="region of interest" description="Disordered" evidence="1">
    <location>
        <begin position="207"/>
        <end position="228"/>
    </location>
</feature>
<sequence>MSETETKVVNPQRKEAITQFINKNKLGQAAYYIQQVASLDNFVVYLGSLLVVVINTWFVSATDLSFLTYVTFGLLEVYLLSLLLSLFGAGKVEDSKISESIDKLSSYLASFQTKEVPAEHKEKVDELKKNPLFQPLLVTIVLVSIAIVTTLFSNTTTAVLSIIFVFGAPVAVKFGLVTMAKKTYTEVIKPQAEKVYEEKIKPAIEEAKAKKAGEAAPVSADTSESTTE</sequence>
<comment type="caution">
    <text evidence="3">The sequence shown here is derived from an EMBL/GenBank/DDBJ whole genome shotgun (WGS) entry which is preliminary data.</text>
</comment>
<feature type="transmembrane region" description="Helical" evidence="2">
    <location>
        <begin position="66"/>
        <end position="87"/>
    </location>
</feature>
<dbReference type="EMBL" id="JARBJD010000022">
    <property type="protein sequence ID" value="KAK2960608.1"/>
    <property type="molecule type" value="Genomic_DNA"/>
</dbReference>
<gene>
    <name evidence="3" type="ORF">BLNAU_4506</name>
</gene>
<feature type="transmembrane region" description="Helical" evidence="2">
    <location>
        <begin position="132"/>
        <end position="152"/>
    </location>
</feature>
<reference evidence="3 4" key="1">
    <citation type="journal article" date="2022" name="bioRxiv">
        <title>Genomics of Preaxostyla Flagellates Illuminates Evolutionary Transitions and the Path Towards Mitochondrial Loss.</title>
        <authorList>
            <person name="Novak L.V.F."/>
            <person name="Treitli S.C."/>
            <person name="Pyrih J."/>
            <person name="Halakuc P."/>
            <person name="Pipaliya S.V."/>
            <person name="Vacek V."/>
            <person name="Brzon O."/>
            <person name="Soukal P."/>
            <person name="Eme L."/>
            <person name="Dacks J.B."/>
            <person name="Karnkowska A."/>
            <person name="Elias M."/>
            <person name="Hampl V."/>
        </authorList>
    </citation>
    <scope>NUCLEOTIDE SEQUENCE [LARGE SCALE GENOMIC DNA]</scope>
    <source>
        <strain evidence="3">NAU3</strain>
        <tissue evidence="3">Gut</tissue>
    </source>
</reference>